<dbReference type="InterPro" id="IPR001087">
    <property type="entry name" value="GDSL"/>
</dbReference>
<dbReference type="Pfam" id="PF00657">
    <property type="entry name" value="Lipase_GDSL"/>
    <property type="match status" value="1"/>
</dbReference>
<dbReference type="AlphaFoldDB" id="A0A0K9PAT9"/>
<organism evidence="3 4">
    <name type="scientific">Zostera marina</name>
    <name type="common">Eelgrass</name>
    <dbReference type="NCBI Taxonomy" id="29655"/>
    <lineage>
        <taxon>Eukaryota</taxon>
        <taxon>Viridiplantae</taxon>
        <taxon>Streptophyta</taxon>
        <taxon>Embryophyta</taxon>
        <taxon>Tracheophyta</taxon>
        <taxon>Spermatophyta</taxon>
        <taxon>Magnoliopsida</taxon>
        <taxon>Liliopsida</taxon>
        <taxon>Zosteraceae</taxon>
        <taxon>Zostera</taxon>
    </lineage>
</organism>
<dbReference type="GO" id="GO:0016788">
    <property type="term" value="F:hydrolase activity, acting on ester bonds"/>
    <property type="evidence" value="ECO:0007669"/>
    <property type="project" value="InterPro"/>
</dbReference>
<dbReference type="Proteomes" id="UP000036987">
    <property type="component" value="Unassembled WGS sequence"/>
</dbReference>
<evidence type="ECO:0000256" key="1">
    <source>
        <dbReference type="ARBA" id="ARBA00008668"/>
    </source>
</evidence>
<keyword evidence="4" id="KW-1185">Reference proteome</keyword>
<dbReference type="OMA" id="TNDFAIN"/>
<dbReference type="OrthoDB" id="1600564at2759"/>
<proteinExistence type="inferred from homology"/>
<dbReference type="STRING" id="29655.A0A0K9PAT9"/>
<dbReference type="CDD" id="cd01837">
    <property type="entry name" value="SGNH_plant_lipase_like"/>
    <property type="match status" value="1"/>
</dbReference>
<dbReference type="PANTHER" id="PTHR45642">
    <property type="entry name" value="GDSL ESTERASE/LIPASE EXL3"/>
    <property type="match status" value="1"/>
</dbReference>
<dbReference type="PANTHER" id="PTHR45642:SF46">
    <property type="entry name" value="OS06G0636700 PROTEIN"/>
    <property type="match status" value="1"/>
</dbReference>
<dbReference type="InterPro" id="IPR036514">
    <property type="entry name" value="SGNH_hydro_sf"/>
</dbReference>
<evidence type="ECO:0000313" key="4">
    <source>
        <dbReference type="Proteomes" id="UP000036987"/>
    </source>
</evidence>
<protein>
    <submittedName>
        <fullName evidence="3">GDSL esterase/lipase</fullName>
    </submittedName>
</protein>
<gene>
    <name evidence="3" type="ORF">ZOSMA_2G01990</name>
</gene>
<name>A0A0K9PAT9_ZOSMR</name>
<dbReference type="InterPro" id="IPR035669">
    <property type="entry name" value="SGNH_plant_lipase-like"/>
</dbReference>
<feature type="chain" id="PRO_5005527747" evidence="2">
    <location>
        <begin position="28"/>
        <end position="355"/>
    </location>
</feature>
<comment type="caution">
    <text evidence="3">The sequence shown here is derived from an EMBL/GenBank/DDBJ whole genome shotgun (WGS) entry which is preliminary data.</text>
</comment>
<dbReference type="EMBL" id="LFYR01000981">
    <property type="protein sequence ID" value="KMZ66188.1"/>
    <property type="molecule type" value="Genomic_DNA"/>
</dbReference>
<sequence>MLGLRLLSSSFFLLGLITTTTVEPTIAGKVPAIIVFGDSTVDAGNNNFLDTPLKCDFSPYGRDFDGGKITGRWSNGRVATDFISEGFGLKKTLPAFRDPEYTIKDFATGVDFASAGTGFDPATAHIMNVMPVQTEVDDYKKYIGELKEYMGEKKTAEFLKDAMYVISVGTNDFMENYYTPLRTSAYSLPVEEYEVQLLGDAEKFFTDLYNAGARKIVLFGLTPLGCLPLVRATWGLGDCYDKYNELAKIYNSKLESLVKKLNNNLKGLRLVFSPLYGTVMDMIEHPGKYGFENVDKGCCGTGMVEMSFMCNRLNPFTCSDADKYLFWDSFHPAQRTAKLVSEIALNTTFVQFMNN</sequence>
<accession>A0A0K9PAT9</accession>
<dbReference type="InterPro" id="IPR050592">
    <property type="entry name" value="GDSL_lipolytic_enzyme"/>
</dbReference>
<dbReference type="SUPFAM" id="SSF52266">
    <property type="entry name" value="SGNH hydrolase"/>
    <property type="match status" value="1"/>
</dbReference>
<comment type="similarity">
    <text evidence="1">Belongs to the 'GDSL' lipolytic enzyme family.</text>
</comment>
<reference evidence="4" key="1">
    <citation type="journal article" date="2016" name="Nature">
        <title>The genome of the seagrass Zostera marina reveals angiosperm adaptation to the sea.</title>
        <authorList>
            <person name="Olsen J.L."/>
            <person name="Rouze P."/>
            <person name="Verhelst B."/>
            <person name="Lin Y.-C."/>
            <person name="Bayer T."/>
            <person name="Collen J."/>
            <person name="Dattolo E."/>
            <person name="De Paoli E."/>
            <person name="Dittami S."/>
            <person name="Maumus F."/>
            <person name="Michel G."/>
            <person name="Kersting A."/>
            <person name="Lauritano C."/>
            <person name="Lohaus R."/>
            <person name="Toepel M."/>
            <person name="Tonon T."/>
            <person name="Vanneste K."/>
            <person name="Amirebrahimi M."/>
            <person name="Brakel J."/>
            <person name="Bostroem C."/>
            <person name="Chovatia M."/>
            <person name="Grimwood J."/>
            <person name="Jenkins J.W."/>
            <person name="Jueterbock A."/>
            <person name="Mraz A."/>
            <person name="Stam W.T."/>
            <person name="Tice H."/>
            <person name="Bornberg-Bauer E."/>
            <person name="Green P.J."/>
            <person name="Pearson G.A."/>
            <person name="Procaccini G."/>
            <person name="Duarte C.M."/>
            <person name="Schmutz J."/>
            <person name="Reusch T.B.H."/>
            <person name="Van de Peer Y."/>
        </authorList>
    </citation>
    <scope>NUCLEOTIDE SEQUENCE [LARGE SCALE GENOMIC DNA]</scope>
    <source>
        <strain evidence="4">cv. Finnish</strain>
    </source>
</reference>
<evidence type="ECO:0000313" key="3">
    <source>
        <dbReference type="EMBL" id="KMZ66188.1"/>
    </source>
</evidence>
<evidence type="ECO:0000256" key="2">
    <source>
        <dbReference type="SAM" id="SignalP"/>
    </source>
</evidence>
<keyword evidence="2" id="KW-0732">Signal</keyword>
<dbReference type="Gene3D" id="3.40.50.1110">
    <property type="entry name" value="SGNH hydrolase"/>
    <property type="match status" value="1"/>
</dbReference>
<feature type="signal peptide" evidence="2">
    <location>
        <begin position="1"/>
        <end position="27"/>
    </location>
</feature>